<comment type="similarity">
    <text evidence="1">Belongs to the helicase family.</text>
</comment>
<keyword evidence="1" id="KW-0227">DNA damage</keyword>
<dbReference type="GO" id="GO:0006310">
    <property type="term" value="P:DNA recombination"/>
    <property type="evidence" value="ECO:0007669"/>
    <property type="project" value="UniProtKB-KW"/>
</dbReference>
<dbReference type="AlphaFoldDB" id="A0A6P6U0P2"/>
<dbReference type="EC" id="5.6.2.3" evidence="1"/>
<dbReference type="PANTHER" id="PTHR10492:SF100">
    <property type="entry name" value="ATP-DEPENDENT DNA HELICASE"/>
    <property type="match status" value="1"/>
</dbReference>
<dbReference type="GO" id="GO:0006281">
    <property type="term" value="P:DNA repair"/>
    <property type="evidence" value="ECO:0007669"/>
    <property type="project" value="UniProtKB-KW"/>
</dbReference>
<dbReference type="GeneID" id="113706012"/>
<evidence type="ECO:0000313" key="5">
    <source>
        <dbReference type="RefSeq" id="XP_027083711.2"/>
    </source>
</evidence>
<dbReference type="GO" id="GO:0016787">
    <property type="term" value="F:hydrolase activity"/>
    <property type="evidence" value="ECO:0007669"/>
    <property type="project" value="UniProtKB-KW"/>
</dbReference>
<dbReference type="Proteomes" id="UP001652660">
    <property type="component" value="Chromosome 8c"/>
</dbReference>
<dbReference type="OrthoDB" id="1929541at2759"/>
<feature type="domain" description="DNA helicase Pif1-like 2B" evidence="3">
    <location>
        <begin position="569"/>
        <end position="614"/>
    </location>
</feature>
<feature type="domain" description="DNA helicase Pif1-like DEAD-box helicase" evidence="2">
    <location>
        <begin position="272"/>
        <end position="476"/>
    </location>
</feature>
<organism evidence="4 5">
    <name type="scientific">Coffea arabica</name>
    <name type="common">Arabian coffee</name>
    <dbReference type="NCBI Taxonomy" id="13443"/>
    <lineage>
        <taxon>Eukaryota</taxon>
        <taxon>Viridiplantae</taxon>
        <taxon>Streptophyta</taxon>
        <taxon>Embryophyta</taxon>
        <taxon>Tracheophyta</taxon>
        <taxon>Spermatophyta</taxon>
        <taxon>Magnoliopsida</taxon>
        <taxon>eudicotyledons</taxon>
        <taxon>Gunneridae</taxon>
        <taxon>Pentapetalae</taxon>
        <taxon>asterids</taxon>
        <taxon>lamiids</taxon>
        <taxon>Gentianales</taxon>
        <taxon>Rubiaceae</taxon>
        <taxon>Ixoroideae</taxon>
        <taxon>Gardenieae complex</taxon>
        <taxon>Bertiereae - Coffeeae clade</taxon>
        <taxon>Coffeeae</taxon>
        <taxon>Coffea</taxon>
    </lineage>
</organism>
<keyword evidence="1" id="KW-0547">Nucleotide-binding</keyword>
<comment type="catalytic activity">
    <reaction evidence="1">
        <text>ATP + H2O = ADP + phosphate + H(+)</text>
        <dbReference type="Rhea" id="RHEA:13065"/>
        <dbReference type="ChEBI" id="CHEBI:15377"/>
        <dbReference type="ChEBI" id="CHEBI:15378"/>
        <dbReference type="ChEBI" id="CHEBI:30616"/>
        <dbReference type="ChEBI" id="CHEBI:43474"/>
        <dbReference type="ChEBI" id="CHEBI:456216"/>
        <dbReference type="EC" id="5.6.2.3"/>
    </reaction>
</comment>
<proteinExistence type="inferred from homology"/>
<reference evidence="5" key="2">
    <citation type="submission" date="2025-08" db="UniProtKB">
        <authorList>
            <consortium name="RefSeq"/>
        </authorList>
    </citation>
    <scope>IDENTIFICATION</scope>
    <source>
        <tissue evidence="5">Leaves</tissue>
    </source>
</reference>
<name>A0A6P6U0P2_COFAR</name>
<evidence type="ECO:0000259" key="3">
    <source>
        <dbReference type="Pfam" id="PF21530"/>
    </source>
</evidence>
<dbReference type="Pfam" id="PF21530">
    <property type="entry name" value="Pif1_2B_dom"/>
    <property type="match status" value="1"/>
</dbReference>
<dbReference type="Pfam" id="PF05970">
    <property type="entry name" value="PIF1"/>
    <property type="match status" value="1"/>
</dbReference>
<dbReference type="RefSeq" id="XP_027083711.2">
    <property type="nucleotide sequence ID" value="XM_027227910.2"/>
</dbReference>
<dbReference type="InterPro" id="IPR010285">
    <property type="entry name" value="DNA_helicase_pif1-like_DEAD"/>
</dbReference>
<dbReference type="InterPro" id="IPR049163">
    <property type="entry name" value="Pif1-like_2B_dom"/>
</dbReference>
<dbReference type="Gene3D" id="3.40.50.300">
    <property type="entry name" value="P-loop containing nucleotide triphosphate hydrolases"/>
    <property type="match status" value="2"/>
</dbReference>
<sequence>MWRIFAFDLSVINPAVIVLHLHLQDYQPLSFHEDRPLQDVIEDERLHRTMLTEFFAMNRTNKQAEDLNLLYKEFPQYFVWDEDNRIWYARKRGQVIGRVTTAHPIEGERYYLRMLLMHVRRPKSFTDLKTVNGFIACSFKRAAEIRGLLQIDNGAEQCLSEAALYKMPSSLRQLFAVILIYCPPSNPKNLWDKFYDYLLEDIANQSFLSEEQTKAKVLHLIDEYLQIMGKNIADFGFSQLTSTMPFAAITKEIEAEYTIPISEEDLAASSILNHAQRGTFNKIMQKVDANVPAAFFIDGPGGTGKSFLYKALLATVRSRGHIALATATSGAAASILPGGRTAHSRFKIPLQQEINSTCNISKQSAIGKLIQLARLIIWDEAAMAKKYAIESFDRLLKDLLNSDSIFGGKVIVFGGDFRQTLPVVRKGQREDYISASLVNSYLWPHLEKIRLTENMRARSDPSFSDFLLKIGDGTEPTILDNKIKFPSSMLIPFIDDTTSLNLLINTVYPSLFEFLTSSSAVTNRAILSTTNETVQEVNQILIQRFPGQETRYISFDQTLDPTKQVDHGDFLNSIQPPGLPPHELILKPMCPVILLRNLNPAQGLCNGTRLICLNFDKNVIHAEISVGIHIGKHVFIPRIPLHSSNDESYPIPFKRTQFPISLCFAMTINKSQGQTLDFVGIYLKEPVFSHGQLYVALSRAKTSANVKILLRPVTVHSTESSYTRNIVYHEILAAAADT</sequence>
<evidence type="ECO:0000259" key="2">
    <source>
        <dbReference type="Pfam" id="PF05970"/>
    </source>
</evidence>
<evidence type="ECO:0000256" key="1">
    <source>
        <dbReference type="RuleBase" id="RU363044"/>
    </source>
</evidence>
<dbReference type="CDD" id="cd18809">
    <property type="entry name" value="SF1_C_RecD"/>
    <property type="match status" value="1"/>
</dbReference>
<evidence type="ECO:0000313" key="4">
    <source>
        <dbReference type="Proteomes" id="UP001652660"/>
    </source>
</evidence>
<dbReference type="GO" id="GO:0000723">
    <property type="term" value="P:telomere maintenance"/>
    <property type="evidence" value="ECO:0007669"/>
    <property type="project" value="InterPro"/>
</dbReference>
<accession>A0A6P6U0P2</accession>
<reference evidence="4" key="1">
    <citation type="journal article" date="2025" name="Foods">
        <title>Unveiling the Microbial Signatures of Arabica Coffee Cherries: Insights into Ripeness Specific Diversity, Functional Traits, and Implications for Quality and Safety.</title>
        <authorList>
            <consortium name="RefSeq"/>
            <person name="Tenea G.N."/>
            <person name="Cifuentes V."/>
            <person name="Reyes P."/>
            <person name="Cevallos-Vallejos M."/>
        </authorList>
    </citation>
    <scope>NUCLEOTIDE SEQUENCE [LARGE SCALE GENOMIC DNA]</scope>
</reference>
<keyword evidence="1" id="KW-0378">Hydrolase</keyword>
<comment type="cofactor">
    <cofactor evidence="1">
        <name>Mg(2+)</name>
        <dbReference type="ChEBI" id="CHEBI:18420"/>
    </cofactor>
</comment>
<gene>
    <name evidence="5" type="primary">LOC113706012</name>
</gene>
<dbReference type="SUPFAM" id="SSF52540">
    <property type="entry name" value="P-loop containing nucleoside triphosphate hydrolases"/>
    <property type="match status" value="2"/>
</dbReference>
<keyword evidence="1" id="KW-0347">Helicase</keyword>
<dbReference type="InterPro" id="IPR027417">
    <property type="entry name" value="P-loop_NTPase"/>
</dbReference>
<dbReference type="GO" id="GO:0005524">
    <property type="term" value="F:ATP binding"/>
    <property type="evidence" value="ECO:0007669"/>
    <property type="project" value="UniProtKB-KW"/>
</dbReference>
<keyword evidence="4" id="KW-1185">Reference proteome</keyword>
<keyword evidence="1" id="KW-0067">ATP-binding</keyword>
<keyword evidence="1" id="KW-0233">DNA recombination</keyword>
<keyword evidence="1" id="KW-0234">DNA repair</keyword>
<dbReference type="GO" id="GO:0043139">
    <property type="term" value="F:5'-3' DNA helicase activity"/>
    <property type="evidence" value="ECO:0007669"/>
    <property type="project" value="UniProtKB-EC"/>
</dbReference>
<protein>
    <recommendedName>
        <fullName evidence="1">ATP-dependent DNA helicase</fullName>
        <ecNumber evidence="1">5.6.2.3</ecNumber>
    </recommendedName>
</protein>
<dbReference type="PANTHER" id="PTHR10492">
    <property type="match status" value="1"/>
</dbReference>